<evidence type="ECO:0000313" key="7">
    <source>
        <dbReference type="Proteomes" id="UP000297472"/>
    </source>
</evidence>
<gene>
    <name evidence="6" type="ORF">E3T49_12210</name>
</gene>
<keyword evidence="5" id="KW-0560">Oxidoreductase</keyword>
<dbReference type="GO" id="GO:0046872">
    <property type="term" value="F:metal ion binding"/>
    <property type="evidence" value="ECO:0007669"/>
    <property type="project" value="UniProtKB-KW"/>
</dbReference>
<dbReference type="Gene3D" id="3.90.180.10">
    <property type="entry name" value="Medium-chain alcohol dehydrogenases, catalytic domain"/>
    <property type="match status" value="1"/>
</dbReference>
<dbReference type="OrthoDB" id="9781588at2"/>
<comment type="caution">
    <text evidence="6">The sequence shown here is derived from an EMBL/GenBank/DDBJ whole genome shotgun (WGS) entry which is preliminary data.</text>
</comment>
<dbReference type="PANTHER" id="PTHR43350">
    <property type="entry name" value="NAD-DEPENDENT ALCOHOL DEHYDROGENASE"/>
    <property type="match status" value="1"/>
</dbReference>
<dbReference type="InterPro" id="IPR011032">
    <property type="entry name" value="GroES-like_sf"/>
</dbReference>
<dbReference type="AlphaFoldDB" id="A0A4Y8JX84"/>
<accession>A0A4Y8JX84</accession>
<dbReference type="InterPro" id="IPR036291">
    <property type="entry name" value="NAD(P)-bd_dom_sf"/>
</dbReference>
<dbReference type="PANTHER" id="PTHR43350:SF19">
    <property type="entry name" value="D-GULOSIDE 3-DEHYDROGENASE"/>
    <property type="match status" value="1"/>
</dbReference>
<evidence type="ECO:0000256" key="1">
    <source>
        <dbReference type="ARBA" id="ARBA00001947"/>
    </source>
</evidence>
<evidence type="ECO:0000313" key="6">
    <source>
        <dbReference type="EMBL" id="TFD28270.1"/>
    </source>
</evidence>
<dbReference type="SUPFAM" id="SSF50129">
    <property type="entry name" value="GroES-like"/>
    <property type="match status" value="1"/>
</dbReference>
<dbReference type="EMBL" id="SOHA01000036">
    <property type="protein sequence ID" value="TFD28270.1"/>
    <property type="molecule type" value="Genomic_DNA"/>
</dbReference>
<evidence type="ECO:0000256" key="3">
    <source>
        <dbReference type="ARBA" id="ARBA00022723"/>
    </source>
</evidence>
<dbReference type="GO" id="GO:0016491">
    <property type="term" value="F:oxidoreductase activity"/>
    <property type="evidence" value="ECO:0007669"/>
    <property type="project" value="UniProtKB-KW"/>
</dbReference>
<keyword evidence="7" id="KW-1185">Reference proteome</keyword>
<dbReference type="SUPFAM" id="SSF51735">
    <property type="entry name" value="NAD(P)-binding Rossmann-fold domains"/>
    <property type="match status" value="1"/>
</dbReference>
<comment type="cofactor">
    <cofactor evidence="1">
        <name>Zn(2+)</name>
        <dbReference type="ChEBI" id="CHEBI:29105"/>
    </cofactor>
</comment>
<name>A0A4Y8JX84_9MICO</name>
<protein>
    <submittedName>
        <fullName evidence="6">Dehydrogenase</fullName>
    </submittedName>
</protein>
<comment type="similarity">
    <text evidence="2">Belongs to the zinc-containing alcohol dehydrogenase family.</text>
</comment>
<dbReference type="Proteomes" id="UP000297472">
    <property type="component" value="Unassembled WGS sequence"/>
</dbReference>
<dbReference type="CDD" id="cd08255">
    <property type="entry name" value="2-desacetyl-2-hydroxyethyl_bacteriochlorophyllide_like"/>
    <property type="match status" value="1"/>
</dbReference>
<evidence type="ECO:0000256" key="5">
    <source>
        <dbReference type="ARBA" id="ARBA00023002"/>
    </source>
</evidence>
<evidence type="ECO:0000256" key="2">
    <source>
        <dbReference type="ARBA" id="ARBA00008072"/>
    </source>
</evidence>
<proteinExistence type="inferred from homology"/>
<dbReference type="Gene3D" id="3.40.50.720">
    <property type="entry name" value="NAD(P)-binding Rossmann-like Domain"/>
    <property type="match status" value="1"/>
</dbReference>
<keyword evidence="3" id="KW-0479">Metal-binding</keyword>
<organism evidence="6 7">
    <name type="scientific">Cryobacterium cryoconiti</name>
    <dbReference type="NCBI Taxonomy" id="1259239"/>
    <lineage>
        <taxon>Bacteria</taxon>
        <taxon>Bacillati</taxon>
        <taxon>Actinomycetota</taxon>
        <taxon>Actinomycetes</taxon>
        <taxon>Micrococcales</taxon>
        <taxon>Microbacteriaceae</taxon>
        <taxon>Cryobacterium</taxon>
    </lineage>
</organism>
<reference evidence="6 7" key="1">
    <citation type="submission" date="2019-03" db="EMBL/GenBank/DDBJ databases">
        <title>Genomics of glacier-inhabiting Cryobacterium strains.</title>
        <authorList>
            <person name="Liu Q."/>
            <person name="Xin Y.-H."/>
        </authorList>
    </citation>
    <scope>NUCLEOTIDE SEQUENCE [LARGE SCALE GENOMIC DNA]</scope>
    <source>
        <strain evidence="6 7">TMT1-51</strain>
    </source>
</reference>
<evidence type="ECO:0000256" key="4">
    <source>
        <dbReference type="ARBA" id="ARBA00022833"/>
    </source>
</evidence>
<keyword evidence="4" id="KW-0862">Zinc</keyword>
<sequence length="326" mass="34769">MLESTAFWIDRPGVGELRREPLVPPGDGEVLVRTLYTAVSRGTEVSVFGGHVPPSEYDRMRAPYQDGDFPGPVKYGYLNVGVVEGGPESLRGRTVFTLFPHQSAFVVPADAVTPIPEGVPARRAVLAGAVETAVNVLWDARPHLGDRVSVIGAGMIGCCVARLLRGVPGVEVALIDVNPARKEVADQLGVGFADASSPPGNRDIVINTSGSDAGLQLALETVVTDGDVIEASWYGDRPATLRLGTDFHSRRLTIRSSQVGAVAAGHRRNRTTRERLVLALDLLQDPAFEALLTDESCWHDLPEVMTGLANGAPNTLCHTISWGGPE</sequence>